<reference evidence="7 8" key="1">
    <citation type="submission" date="2021-06" db="EMBL/GenBank/DDBJ databases">
        <title>Actinomycetes sequencing.</title>
        <authorList>
            <person name="Shan Q."/>
        </authorList>
    </citation>
    <scope>NUCLEOTIDE SEQUENCE [LARGE SCALE GENOMIC DNA]</scope>
    <source>
        <strain evidence="7 8">NEAU-G5</strain>
    </source>
</reference>
<sequence length="198" mass="21249">MQAAATDAVNAATDTVLAATDTVLAATDKVRTATLPFRRQLARLGEYLRSDRWLAQLIRFALVGGFSNIGYFLLFMACYGGGPQLANLTGSVVSTAIANELHRRLTFRASDRVSWLTAQLEGGGLALAGLGITSAALALLDFLAPGLGDIPEAIAVIVVTAGVGTLRFLTLRLWVFPTHGPVRFRPWLEHSARDRSIR</sequence>
<feature type="transmembrane region" description="Helical" evidence="5">
    <location>
        <begin position="123"/>
        <end position="147"/>
    </location>
</feature>
<feature type="transmembrane region" description="Helical" evidence="5">
    <location>
        <begin position="57"/>
        <end position="79"/>
    </location>
</feature>
<dbReference type="InterPro" id="IPR007267">
    <property type="entry name" value="GtrA_DPMS_TM"/>
</dbReference>
<evidence type="ECO:0000256" key="5">
    <source>
        <dbReference type="SAM" id="Phobius"/>
    </source>
</evidence>
<evidence type="ECO:0000256" key="2">
    <source>
        <dbReference type="ARBA" id="ARBA00022692"/>
    </source>
</evidence>
<dbReference type="Pfam" id="PF04138">
    <property type="entry name" value="GtrA_DPMS_TM"/>
    <property type="match status" value="1"/>
</dbReference>
<evidence type="ECO:0000256" key="1">
    <source>
        <dbReference type="ARBA" id="ARBA00004141"/>
    </source>
</evidence>
<feature type="domain" description="GtrA/DPMS transmembrane" evidence="6">
    <location>
        <begin position="59"/>
        <end position="176"/>
    </location>
</feature>
<keyword evidence="8" id="KW-1185">Reference proteome</keyword>
<evidence type="ECO:0000259" key="6">
    <source>
        <dbReference type="Pfam" id="PF04138"/>
    </source>
</evidence>
<comment type="caution">
    <text evidence="7">The sequence shown here is derived from an EMBL/GenBank/DDBJ whole genome shotgun (WGS) entry which is preliminary data.</text>
</comment>
<protein>
    <submittedName>
        <fullName evidence="7">GtrA family protein</fullName>
    </submittedName>
</protein>
<dbReference type="EMBL" id="JAHKNI010000006">
    <property type="protein sequence ID" value="MBU3063810.1"/>
    <property type="molecule type" value="Genomic_DNA"/>
</dbReference>
<keyword evidence="2 5" id="KW-0812">Transmembrane</keyword>
<feature type="transmembrane region" description="Helical" evidence="5">
    <location>
        <begin position="153"/>
        <end position="175"/>
    </location>
</feature>
<accession>A0ABS6B200</accession>
<evidence type="ECO:0000313" key="7">
    <source>
        <dbReference type="EMBL" id="MBU3063810.1"/>
    </source>
</evidence>
<proteinExistence type="predicted"/>
<organism evidence="7 8">
    <name type="scientific">Nocardia albiluteola</name>
    <dbReference type="NCBI Taxonomy" id="2842303"/>
    <lineage>
        <taxon>Bacteria</taxon>
        <taxon>Bacillati</taxon>
        <taxon>Actinomycetota</taxon>
        <taxon>Actinomycetes</taxon>
        <taxon>Mycobacteriales</taxon>
        <taxon>Nocardiaceae</taxon>
        <taxon>Nocardia</taxon>
    </lineage>
</organism>
<dbReference type="Proteomes" id="UP000733379">
    <property type="component" value="Unassembled WGS sequence"/>
</dbReference>
<evidence type="ECO:0000313" key="8">
    <source>
        <dbReference type="Proteomes" id="UP000733379"/>
    </source>
</evidence>
<gene>
    <name evidence="7" type="ORF">KO481_20030</name>
</gene>
<evidence type="ECO:0000256" key="3">
    <source>
        <dbReference type="ARBA" id="ARBA00022989"/>
    </source>
</evidence>
<keyword evidence="4 5" id="KW-0472">Membrane</keyword>
<name>A0ABS6B200_9NOCA</name>
<evidence type="ECO:0000256" key="4">
    <source>
        <dbReference type="ARBA" id="ARBA00023136"/>
    </source>
</evidence>
<comment type="subcellular location">
    <subcellularLocation>
        <location evidence="1">Membrane</location>
        <topology evidence="1">Multi-pass membrane protein</topology>
    </subcellularLocation>
</comment>
<keyword evidence="3 5" id="KW-1133">Transmembrane helix</keyword>